<dbReference type="Gene3D" id="2.60.120.10">
    <property type="entry name" value="Jelly Rolls"/>
    <property type="match status" value="1"/>
</dbReference>
<dbReference type="InterPro" id="IPR018490">
    <property type="entry name" value="cNMP-bd_dom_sf"/>
</dbReference>
<feature type="domain" description="Cyclic nucleotide-binding" evidence="2">
    <location>
        <begin position="300"/>
        <end position="363"/>
    </location>
</feature>
<reference evidence="3 5" key="1">
    <citation type="journal article" date="2012" name="Nature">
        <title>Algal genomes reveal evolutionary mosaicism and the fate of nucleomorphs.</title>
        <authorList>
            <consortium name="DOE Joint Genome Institute"/>
            <person name="Curtis B.A."/>
            <person name="Tanifuji G."/>
            <person name="Burki F."/>
            <person name="Gruber A."/>
            <person name="Irimia M."/>
            <person name="Maruyama S."/>
            <person name="Arias M.C."/>
            <person name="Ball S.G."/>
            <person name="Gile G.H."/>
            <person name="Hirakawa Y."/>
            <person name="Hopkins J.F."/>
            <person name="Kuo A."/>
            <person name="Rensing S.A."/>
            <person name="Schmutz J."/>
            <person name="Symeonidi A."/>
            <person name="Elias M."/>
            <person name="Eveleigh R.J."/>
            <person name="Herman E.K."/>
            <person name="Klute M.J."/>
            <person name="Nakayama T."/>
            <person name="Obornik M."/>
            <person name="Reyes-Prieto A."/>
            <person name="Armbrust E.V."/>
            <person name="Aves S.J."/>
            <person name="Beiko R.G."/>
            <person name="Coutinho P."/>
            <person name="Dacks J.B."/>
            <person name="Durnford D.G."/>
            <person name="Fast N.M."/>
            <person name="Green B.R."/>
            <person name="Grisdale C.J."/>
            <person name="Hempel F."/>
            <person name="Henrissat B."/>
            <person name="Hoppner M.P."/>
            <person name="Ishida K."/>
            <person name="Kim E."/>
            <person name="Koreny L."/>
            <person name="Kroth P.G."/>
            <person name="Liu Y."/>
            <person name="Malik S.B."/>
            <person name="Maier U.G."/>
            <person name="McRose D."/>
            <person name="Mock T."/>
            <person name="Neilson J.A."/>
            <person name="Onodera N.T."/>
            <person name="Poole A.M."/>
            <person name="Pritham E.J."/>
            <person name="Richards T.A."/>
            <person name="Rocap G."/>
            <person name="Roy S.W."/>
            <person name="Sarai C."/>
            <person name="Schaack S."/>
            <person name="Shirato S."/>
            <person name="Slamovits C.H."/>
            <person name="Spencer D.F."/>
            <person name="Suzuki S."/>
            <person name="Worden A.Z."/>
            <person name="Zauner S."/>
            <person name="Barry K."/>
            <person name="Bell C."/>
            <person name="Bharti A.K."/>
            <person name="Crow J.A."/>
            <person name="Grimwood J."/>
            <person name="Kramer R."/>
            <person name="Lindquist E."/>
            <person name="Lucas S."/>
            <person name="Salamov A."/>
            <person name="McFadden G.I."/>
            <person name="Lane C.E."/>
            <person name="Keeling P.J."/>
            <person name="Gray M.W."/>
            <person name="Grigoriev I.V."/>
            <person name="Archibald J.M."/>
        </authorList>
    </citation>
    <scope>NUCLEOTIDE SEQUENCE</scope>
    <source>
        <strain evidence="3 5">CCMP2712</strain>
    </source>
</reference>
<feature type="region of interest" description="Disordered" evidence="1">
    <location>
        <begin position="500"/>
        <end position="533"/>
    </location>
</feature>
<dbReference type="AlphaFoldDB" id="L1I673"/>
<dbReference type="KEGG" id="gtt:GUITHDRAFT_122455"/>
<dbReference type="EnsemblProtists" id="EKX31345">
    <property type="protein sequence ID" value="EKX31345"/>
    <property type="gene ID" value="GUITHDRAFT_122455"/>
</dbReference>
<feature type="region of interest" description="Disordered" evidence="1">
    <location>
        <begin position="1127"/>
        <end position="1150"/>
    </location>
</feature>
<sequence>MTGFASLRVRGMRMLTQEDVTIRNTPPTNPIAVNKLSSSSEFDENAEYWLLCAVVCSGKNLFVGDEQLGDLFCMLHTSDGVCRSRTAVTGMVYSNANPVWPSNGNGNAFVLPVRRSKRQTDLVITIWDGSESLEEAIPVGKVHINLKDFMQFPSVPNGYEFKVELVPRLASIKKADPSSCWSELLMFLKEMGPRIKLYMIWLGISRRKDRLKRLMQWDREYPGHGMSKSSSQTRDYSLVALLTDENSTPSHDQYWIGGNPPKKDPEVNDTDQTPNGEMLESNQGVEGMLEKLANGNGNSRLVSVPVRAQAELLSRIKHVSLQDGNIVMAKGTSPTSFFYIVKGACLVTVDGEEVSRIDEGQFLVLSGDDLWLAIDMFPGLFSELTKVAEMRFEHVQSRKDWGVDKANVDISPGPLKEFLFFLKEIAADISKNNSQKSKASNGINIKEGQVMDEFSTSVEESVRKSDYEEPDVTVSMPPLIDAQLDEQALSARLKSMEQSGAFGPVTKAEKNKGIRIPKHLKEGHYNTHGSSLRGAVMPMLGSLEYARKAGGMTSFLSPQGSRWDHMSSSDSEGSESGSPESVDGSETNNTTGPSSYGTSEGDGDFISGSYTGEYKEYRHDSESSAEKTAIAHSVSSAEGPDRDKPRAVKQQKRKPRPRKTIFRIRFRKLHDTYTAEELGATPRRLWRLSVSGVYVQSLKEYDINAYYLLEGRYCQDGNALIKSDVTRGDKSQQEVSWPKHVTIDLEEESLLPNKQLRFSVHQKRQLWSDKVVGYALADISEAMKRPGVAMQSTYQLFKDKVKAEFKPEEEAAQDQASSASDLANGAGLVRSLSGGNLFGRIRRQAVDANEEDEQNKGRVKGTVTLTLVAQDSVKLPFCLSVPPLCTGQAMYDILDHVGNKVAMLQYIGRSRCAWCTNVDPSDAFYSGFHDGDKGPQVEPCCSACTMKGWSECVIMWDKDGEVRLGSIFTEVTPRKHARARICDQNETHFASVRAVCSTKPEICTSVKFKIVPTFSELSIKATGSIITGKTCSSSFQAPPHPVSIRKQDEHHERTSSHEEHRKRSNLRGGDVVADINRGGIRDPANVLVQPGKDAVRSVLIAIGIDEACRLRPKSVYDGVTFKDKFDKEYDREEELPEASGDKPLVAPFLN</sequence>
<feature type="compositionally biased region" description="Basic residues" evidence="1">
    <location>
        <begin position="647"/>
        <end position="656"/>
    </location>
</feature>
<feature type="compositionally biased region" description="Polar residues" evidence="1">
    <location>
        <begin position="587"/>
        <end position="598"/>
    </location>
</feature>
<keyword evidence="5" id="KW-1185">Reference proteome</keyword>
<dbReference type="InterPro" id="IPR014710">
    <property type="entry name" value="RmlC-like_jellyroll"/>
</dbReference>
<feature type="compositionally biased region" description="Basic and acidic residues" evidence="1">
    <location>
        <begin position="613"/>
        <end position="625"/>
    </location>
</feature>
<protein>
    <recommendedName>
        <fullName evidence="2">Cyclic nucleotide-binding domain-containing protein</fullName>
    </recommendedName>
</protein>
<dbReference type="SUPFAM" id="SSF51206">
    <property type="entry name" value="cAMP-binding domain-like"/>
    <property type="match status" value="1"/>
</dbReference>
<feature type="compositionally biased region" description="Low complexity" evidence="1">
    <location>
        <begin position="568"/>
        <end position="586"/>
    </location>
</feature>
<dbReference type="EMBL" id="JH993297">
    <property type="protein sequence ID" value="EKX31345.1"/>
    <property type="molecule type" value="Genomic_DNA"/>
</dbReference>
<gene>
    <name evidence="3" type="ORF">GUITHDRAFT_122455</name>
</gene>
<evidence type="ECO:0000259" key="2">
    <source>
        <dbReference type="PROSITE" id="PS50042"/>
    </source>
</evidence>
<organism evidence="3">
    <name type="scientific">Guillardia theta (strain CCMP2712)</name>
    <name type="common">Cryptophyte</name>
    <dbReference type="NCBI Taxonomy" id="905079"/>
    <lineage>
        <taxon>Eukaryota</taxon>
        <taxon>Cryptophyceae</taxon>
        <taxon>Pyrenomonadales</taxon>
        <taxon>Geminigeraceae</taxon>
        <taxon>Guillardia</taxon>
    </lineage>
</organism>
<feature type="compositionally biased region" description="Basic and acidic residues" evidence="1">
    <location>
        <begin position="1045"/>
        <end position="1061"/>
    </location>
</feature>
<dbReference type="RefSeq" id="XP_005818325.1">
    <property type="nucleotide sequence ID" value="XM_005818268.1"/>
</dbReference>
<dbReference type="PaxDb" id="55529-EKX31345"/>
<feature type="region of interest" description="Disordered" evidence="1">
    <location>
        <begin position="1031"/>
        <end position="1070"/>
    </location>
</feature>
<dbReference type="OrthoDB" id="2021138at2759"/>
<dbReference type="InterPro" id="IPR000595">
    <property type="entry name" value="cNMP-bd_dom"/>
</dbReference>
<dbReference type="Pfam" id="PF00168">
    <property type="entry name" value="C2"/>
    <property type="match status" value="2"/>
</dbReference>
<feature type="region of interest" description="Disordered" evidence="1">
    <location>
        <begin position="250"/>
        <end position="275"/>
    </location>
</feature>
<dbReference type="GeneID" id="17288066"/>
<dbReference type="HOGENOM" id="CLU_276646_0_0_1"/>
<reference evidence="5" key="2">
    <citation type="submission" date="2012-11" db="EMBL/GenBank/DDBJ databases">
        <authorList>
            <person name="Kuo A."/>
            <person name="Curtis B.A."/>
            <person name="Tanifuji G."/>
            <person name="Burki F."/>
            <person name="Gruber A."/>
            <person name="Irimia M."/>
            <person name="Maruyama S."/>
            <person name="Arias M.C."/>
            <person name="Ball S.G."/>
            <person name="Gile G.H."/>
            <person name="Hirakawa Y."/>
            <person name="Hopkins J.F."/>
            <person name="Rensing S.A."/>
            <person name="Schmutz J."/>
            <person name="Symeonidi A."/>
            <person name="Elias M."/>
            <person name="Eveleigh R.J."/>
            <person name="Herman E.K."/>
            <person name="Klute M.J."/>
            <person name="Nakayama T."/>
            <person name="Obornik M."/>
            <person name="Reyes-Prieto A."/>
            <person name="Armbrust E.V."/>
            <person name="Aves S.J."/>
            <person name="Beiko R.G."/>
            <person name="Coutinho P."/>
            <person name="Dacks J.B."/>
            <person name="Durnford D.G."/>
            <person name="Fast N.M."/>
            <person name="Green B.R."/>
            <person name="Grisdale C."/>
            <person name="Hempe F."/>
            <person name="Henrissat B."/>
            <person name="Hoppner M.P."/>
            <person name="Ishida K.-I."/>
            <person name="Kim E."/>
            <person name="Koreny L."/>
            <person name="Kroth P.G."/>
            <person name="Liu Y."/>
            <person name="Malik S.-B."/>
            <person name="Maier U.G."/>
            <person name="McRose D."/>
            <person name="Mock T."/>
            <person name="Neilson J.A."/>
            <person name="Onodera N.T."/>
            <person name="Poole A.M."/>
            <person name="Pritham E.J."/>
            <person name="Richards T.A."/>
            <person name="Rocap G."/>
            <person name="Roy S.W."/>
            <person name="Sarai C."/>
            <person name="Schaack S."/>
            <person name="Shirato S."/>
            <person name="Slamovits C.H."/>
            <person name="Spencer D.F."/>
            <person name="Suzuki S."/>
            <person name="Worden A.Z."/>
            <person name="Zauner S."/>
            <person name="Barry K."/>
            <person name="Bell C."/>
            <person name="Bharti A.K."/>
            <person name="Crow J.A."/>
            <person name="Grimwood J."/>
            <person name="Kramer R."/>
            <person name="Lindquist E."/>
            <person name="Lucas S."/>
            <person name="Salamov A."/>
            <person name="McFadden G.I."/>
            <person name="Lane C.E."/>
            <person name="Keeling P.J."/>
            <person name="Gray M.W."/>
            <person name="Grigoriev I.V."/>
            <person name="Archibald J.M."/>
        </authorList>
    </citation>
    <scope>NUCLEOTIDE SEQUENCE</scope>
    <source>
        <strain evidence="5">CCMP2712</strain>
    </source>
</reference>
<evidence type="ECO:0000313" key="4">
    <source>
        <dbReference type="EnsemblProtists" id="EKX31345"/>
    </source>
</evidence>
<dbReference type="InterPro" id="IPR035892">
    <property type="entry name" value="C2_domain_sf"/>
</dbReference>
<evidence type="ECO:0000313" key="3">
    <source>
        <dbReference type="EMBL" id="EKX31345.1"/>
    </source>
</evidence>
<accession>L1I673</accession>
<dbReference type="PROSITE" id="PS50042">
    <property type="entry name" value="CNMP_BINDING_3"/>
    <property type="match status" value="1"/>
</dbReference>
<dbReference type="SUPFAM" id="SSF49562">
    <property type="entry name" value="C2 domain (Calcium/lipid-binding domain, CaLB)"/>
    <property type="match status" value="1"/>
</dbReference>
<reference evidence="4" key="3">
    <citation type="submission" date="2015-06" db="UniProtKB">
        <authorList>
            <consortium name="EnsemblProtists"/>
        </authorList>
    </citation>
    <scope>IDENTIFICATION</scope>
</reference>
<evidence type="ECO:0000256" key="1">
    <source>
        <dbReference type="SAM" id="MobiDB-lite"/>
    </source>
</evidence>
<dbReference type="Proteomes" id="UP000011087">
    <property type="component" value="Unassembled WGS sequence"/>
</dbReference>
<proteinExistence type="predicted"/>
<dbReference type="Gene3D" id="2.60.40.150">
    <property type="entry name" value="C2 domain"/>
    <property type="match status" value="1"/>
</dbReference>
<dbReference type="InterPro" id="IPR000008">
    <property type="entry name" value="C2_dom"/>
</dbReference>
<feature type="region of interest" description="Disordered" evidence="1">
    <location>
        <begin position="555"/>
        <end position="656"/>
    </location>
</feature>
<evidence type="ECO:0000313" key="5">
    <source>
        <dbReference type="Proteomes" id="UP000011087"/>
    </source>
</evidence>
<name>L1I673_GUITC</name>